<evidence type="ECO:0000256" key="1">
    <source>
        <dbReference type="ARBA" id="ARBA00000085"/>
    </source>
</evidence>
<evidence type="ECO:0000256" key="5">
    <source>
        <dbReference type="SAM" id="Phobius"/>
    </source>
</evidence>
<dbReference type="CDD" id="cd00082">
    <property type="entry name" value="HisKA"/>
    <property type="match status" value="1"/>
</dbReference>
<dbReference type="KEGG" id="taj:C1A40_14550"/>
<name>A0A2I7SL60_9FLAO</name>
<dbReference type="RefSeq" id="WP_102996524.1">
    <property type="nucleotide sequence ID" value="NZ_CP025938.1"/>
</dbReference>
<dbReference type="PANTHER" id="PTHR43047">
    <property type="entry name" value="TWO-COMPONENT HISTIDINE PROTEIN KINASE"/>
    <property type="match status" value="1"/>
</dbReference>
<dbReference type="EC" id="2.7.13.3" evidence="2"/>
<evidence type="ECO:0000256" key="3">
    <source>
        <dbReference type="ARBA" id="ARBA00022679"/>
    </source>
</evidence>
<dbReference type="SMART" id="SM00388">
    <property type="entry name" value="HisKA"/>
    <property type="match status" value="1"/>
</dbReference>
<dbReference type="OrthoDB" id="9796457at2"/>
<keyword evidence="5" id="KW-0812">Transmembrane</keyword>
<evidence type="ECO:0000313" key="7">
    <source>
        <dbReference type="EMBL" id="AUS06584.1"/>
    </source>
</evidence>
<organism evidence="7 8">
    <name type="scientific">Pseudotamlana carrageenivorans</name>
    <dbReference type="NCBI Taxonomy" id="2069432"/>
    <lineage>
        <taxon>Bacteria</taxon>
        <taxon>Pseudomonadati</taxon>
        <taxon>Bacteroidota</taxon>
        <taxon>Flavobacteriia</taxon>
        <taxon>Flavobacteriales</taxon>
        <taxon>Flavobacteriaceae</taxon>
        <taxon>Pseudotamlana</taxon>
    </lineage>
</organism>
<sequence>MYIESAAGILFVLAVIQVFGLQYFFKNQLKNDVINSNLKLRVNELKRNLDTAETIAGQKSIYLANMSYEIRTPLKTVLGMLNLLKQKYLESDQIAQLEIAEYSSLHILQLVNMIADNAVVERGNIKLNIEAVDLKADLIKLFKVFEFQAFEKSLGFKPILS</sequence>
<keyword evidence="5" id="KW-1133">Transmembrane helix</keyword>
<dbReference type="Pfam" id="PF00512">
    <property type="entry name" value="HisKA"/>
    <property type="match status" value="1"/>
</dbReference>
<feature type="domain" description="Signal transduction histidine kinase dimerisation/phosphoacceptor" evidence="6">
    <location>
        <begin position="58"/>
        <end position="123"/>
    </location>
</feature>
<dbReference type="SUPFAM" id="SSF47384">
    <property type="entry name" value="Homodimeric domain of signal transducing histidine kinase"/>
    <property type="match status" value="1"/>
</dbReference>
<dbReference type="InterPro" id="IPR036097">
    <property type="entry name" value="HisK_dim/P_sf"/>
</dbReference>
<evidence type="ECO:0000256" key="4">
    <source>
        <dbReference type="ARBA" id="ARBA00022777"/>
    </source>
</evidence>
<keyword evidence="3" id="KW-0808">Transferase</keyword>
<evidence type="ECO:0000313" key="8">
    <source>
        <dbReference type="Proteomes" id="UP000236592"/>
    </source>
</evidence>
<protein>
    <recommendedName>
        <fullName evidence="2">histidine kinase</fullName>
        <ecNumber evidence="2">2.7.13.3</ecNumber>
    </recommendedName>
</protein>
<dbReference type="GO" id="GO:0000155">
    <property type="term" value="F:phosphorelay sensor kinase activity"/>
    <property type="evidence" value="ECO:0007669"/>
    <property type="project" value="InterPro"/>
</dbReference>
<evidence type="ECO:0000259" key="6">
    <source>
        <dbReference type="SMART" id="SM00388"/>
    </source>
</evidence>
<dbReference type="AlphaFoldDB" id="A0A2I7SL60"/>
<dbReference type="EMBL" id="CP025938">
    <property type="protein sequence ID" value="AUS06584.1"/>
    <property type="molecule type" value="Genomic_DNA"/>
</dbReference>
<dbReference type="PANTHER" id="PTHR43047:SF78">
    <property type="entry name" value="SENSORY_REGULATORY PROTEIN RPFC"/>
    <property type="match status" value="1"/>
</dbReference>
<dbReference type="InterPro" id="IPR003661">
    <property type="entry name" value="HisK_dim/P_dom"/>
</dbReference>
<keyword evidence="4" id="KW-0418">Kinase</keyword>
<accession>A0A2I7SL60</accession>
<dbReference type="Gene3D" id="1.10.287.130">
    <property type="match status" value="1"/>
</dbReference>
<feature type="transmembrane region" description="Helical" evidence="5">
    <location>
        <begin position="6"/>
        <end position="25"/>
    </location>
</feature>
<comment type="catalytic activity">
    <reaction evidence="1">
        <text>ATP + protein L-histidine = ADP + protein N-phospho-L-histidine.</text>
        <dbReference type="EC" id="2.7.13.3"/>
    </reaction>
</comment>
<keyword evidence="5" id="KW-0472">Membrane</keyword>
<evidence type="ECO:0000256" key="2">
    <source>
        <dbReference type="ARBA" id="ARBA00012438"/>
    </source>
</evidence>
<gene>
    <name evidence="7" type="ORF">C1A40_14550</name>
</gene>
<proteinExistence type="predicted"/>
<keyword evidence="8" id="KW-1185">Reference proteome</keyword>
<dbReference type="Proteomes" id="UP000236592">
    <property type="component" value="Chromosome"/>
</dbReference>
<reference evidence="8" key="1">
    <citation type="submission" date="2018-01" db="EMBL/GenBank/DDBJ databases">
        <title>Complete genome of Tamlana sp. UJ94.</title>
        <authorList>
            <person name="Jung J."/>
            <person name="Chung D."/>
            <person name="Bae S.S."/>
            <person name="Baek K."/>
        </authorList>
    </citation>
    <scope>NUCLEOTIDE SEQUENCE [LARGE SCALE GENOMIC DNA]</scope>
    <source>
        <strain evidence="8">UJ94</strain>
    </source>
</reference>